<dbReference type="AlphaFoldDB" id="A0AAV5LH60"/>
<gene>
    <name evidence="1" type="ORF">SLEP1_g44739</name>
</gene>
<organism evidence="1 2">
    <name type="scientific">Rubroshorea leprosula</name>
    <dbReference type="NCBI Taxonomy" id="152421"/>
    <lineage>
        <taxon>Eukaryota</taxon>
        <taxon>Viridiplantae</taxon>
        <taxon>Streptophyta</taxon>
        <taxon>Embryophyta</taxon>
        <taxon>Tracheophyta</taxon>
        <taxon>Spermatophyta</taxon>
        <taxon>Magnoliopsida</taxon>
        <taxon>eudicotyledons</taxon>
        <taxon>Gunneridae</taxon>
        <taxon>Pentapetalae</taxon>
        <taxon>rosids</taxon>
        <taxon>malvids</taxon>
        <taxon>Malvales</taxon>
        <taxon>Dipterocarpaceae</taxon>
        <taxon>Rubroshorea</taxon>
    </lineage>
</organism>
<evidence type="ECO:0000313" key="2">
    <source>
        <dbReference type="Proteomes" id="UP001054252"/>
    </source>
</evidence>
<name>A0AAV5LH60_9ROSI</name>
<proteinExistence type="predicted"/>
<keyword evidence="2" id="KW-1185">Reference proteome</keyword>
<protein>
    <submittedName>
        <fullName evidence="1">Uncharacterized protein</fullName>
    </submittedName>
</protein>
<accession>A0AAV5LH60</accession>
<comment type="caution">
    <text evidence="1">The sequence shown here is derived from an EMBL/GenBank/DDBJ whole genome shotgun (WGS) entry which is preliminary data.</text>
</comment>
<dbReference type="EMBL" id="BPVZ01000117">
    <property type="protein sequence ID" value="GKV36631.1"/>
    <property type="molecule type" value="Genomic_DNA"/>
</dbReference>
<evidence type="ECO:0000313" key="1">
    <source>
        <dbReference type="EMBL" id="GKV36631.1"/>
    </source>
</evidence>
<dbReference type="Proteomes" id="UP001054252">
    <property type="component" value="Unassembled WGS sequence"/>
</dbReference>
<reference evidence="1 2" key="1">
    <citation type="journal article" date="2021" name="Commun. Biol.">
        <title>The genome of Shorea leprosula (Dipterocarpaceae) highlights the ecological relevance of drought in aseasonal tropical rainforests.</title>
        <authorList>
            <person name="Ng K.K.S."/>
            <person name="Kobayashi M.J."/>
            <person name="Fawcett J.A."/>
            <person name="Hatakeyama M."/>
            <person name="Paape T."/>
            <person name="Ng C.H."/>
            <person name="Ang C.C."/>
            <person name="Tnah L.H."/>
            <person name="Lee C.T."/>
            <person name="Nishiyama T."/>
            <person name="Sese J."/>
            <person name="O'Brien M.J."/>
            <person name="Copetti D."/>
            <person name="Mohd Noor M.I."/>
            <person name="Ong R.C."/>
            <person name="Putra M."/>
            <person name="Sireger I.Z."/>
            <person name="Indrioko S."/>
            <person name="Kosugi Y."/>
            <person name="Izuno A."/>
            <person name="Isagi Y."/>
            <person name="Lee S.L."/>
            <person name="Shimizu K.K."/>
        </authorList>
    </citation>
    <scope>NUCLEOTIDE SEQUENCE [LARGE SCALE GENOMIC DNA]</scope>
    <source>
        <strain evidence="1">214</strain>
    </source>
</reference>
<sequence length="67" mass="7179">MAPAHSATATAGLRRRRLTIGSIASRSGSISFGSNSNMRRDLAGFWDLASFWDLAGSVVYNLLGFCL</sequence>